<gene>
    <name evidence="2" type="ORF">M431DRAFT_246379</name>
</gene>
<accession>A0A2T4A1D5</accession>
<keyword evidence="3" id="KW-1185">Reference proteome</keyword>
<reference evidence="2 3" key="1">
    <citation type="submission" date="2016-07" db="EMBL/GenBank/DDBJ databases">
        <title>Multiple horizontal gene transfer events from other fungi enriched the ability of initially mycotrophic Trichoderma (Ascomycota) to feed on dead plant biomass.</title>
        <authorList>
            <consortium name="DOE Joint Genome Institute"/>
            <person name="Aerts A."/>
            <person name="Atanasova L."/>
            <person name="Chenthamara K."/>
            <person name="Zhang J."/>
            <person name="Grujic M."/>
            <person name="Henrissat B."/>
            <person name="Kuo A."/>
            <person name="Salamov A."/>
            <person name="Lipzen A."/>
            <person name="Labutti K."/>
            <person name="Barry K."/>
            <person name="Miao Y."/>
            <person name="Rahimi M.J."/>
            <person name="Shen Q."/>
            <person name="Grigoriev I.V."/>
            <person name="Kubicek C.P."/>
            <person name="Druzhinina I.S."/>
        </authorList>
    </citation>
    <scope>NUCLEOTIDE SEQUENCE [LARGE SCALE GENOMIC DNA]</scope>
    <source>
        <strain evidence="2 3">CBS 226.95</strain>
    </source>
</reference>
<evidence type="ECO:0000313" key="3">
    <source>
        <dbReference type="Proteomes" id="UP000241690"/>
    </source>
</evidence>
<dbReference type="AlphaFoldDB" id="A0A2T4A1D5"/>
<protein>
    <submittedName>
        <fullName evidence="2">Uncharacterized protein</fullName>
    </submittedName>
</protein>
<evidence type="ECO:0000313" key="2">
    <source>
        <dbReference type="EMBL" id="PTB50838.1"/>
    </source>
</evidence>
<name>A0A2T4A1D5_TRIHA</name>
<feature type="compositionally biased region" description="Polar residues" evidence="1">
    <location>
        <begin position="75"/>
        <end position="84"/>
    </location>
</feature>
<feature type="region of interest" description="Disordered" evidence="1">
    <location>
        <begin position="64"/>
        <end position="93"/>
    </location>
</feature>
<evidence type="ECO:0000256" key="1">
    <source>
        <dbReference type="SAM" id="MobiDB-lite"/>
    </source>
</evidence>
<organism evidence="2 3">
    <name type="scientific">Trichoderma harzianum CBS 226.95</name>
    <dbReference type="NCBI Taxonomy" id="983964"/>
    <lineage>
        <taxon>Eukaryota</taxon>
        <taxon>Fungi</taxon>
        <taxon>Dikarya</taxon>
        <taxon>Ascomycota</taxon>
        <taxon>Pezizomycotina</taxon>
        <taxon>Sordariomycetes</taxon>
        <taxon>Hypocreomycetidae</taxon>
        <taxon>Hypocreales</taxon>
        <taxon>Hypocreaceae</taxon>
        <taxon>Trichoderma</taxon>
    </lineage>
</organism>
<dbReference type="GeneID" id="36622311"/>
<dbReference type="Proteomes" id="UP000241690">
    <property type="component" value="Unassembled WGS sequence"/>
</dbReference>
<dbReference type="RefSeq" id="XP_024770515.1">
    <property type="nucleotide sequence ID" value="XM_024913748.1"/>
</dbReference>
<dbReference type="EMBL" id="KZ679687">
    <property type="protein sequence ID" value="PTB50838.1"/>
    <property type="molecule type" value="Genomic_DNA"/>
</dbReference>
<proteinExistence type="predicted"/>
<sequence length="93" mass="10464">MKCSSARLDPVLLRLFSLFSPSLFCFIRLSHSFHFRFPLGSIYDPPSLVVFLPCNTTLNLDLTSHGPSVRPPPSSLTCAQSNPLHTYEPRPEF</sequence>